<keyword evidence="4" id="KW-1185">Reference proteome</keyword>
<dbReference type="GO" id="GO:0004672">
    <property type="term" value="F:protein kinase activity"/>
    <property type="evidence" value="ECO:0007669"/>
    <property type="project" value="InterPro"/>
</dbReference>
<dbReference type="Gene3D" id="1.20.120.1020">
    <property type="entry name" value="Prion-inhibition and propagation, HeLo domain"/>
    <property type="match status" value="1"/>
</dbReference>
<dbReference type="InterPro" id="IPR000719">
    <property type="entry name" value="Prot_kinase_dom"/>
</dbReference>
<dbReference type="InterPro" id="IPR011009">
    <property type="entry name" value="Kinase-like_dom_sf"/>
</dbReference>
<dbReference type="Pfam" id="PF14479">
    <property type="entry name" value="HeLo"/>
    <property type="match status" value="1"/>
</dbReference>
<feature type="domain" description="Protein kinase" evidence="2">
    <location>
        <begin position="301"/>
        <end position="624"/>
    </location>
</feature>
<accession>A0A2J6TV37</accession>
<sequence length="624" mass="70500">MGDGTVSMVGLARLAYSTAAKAWTTVGDAISFPEDSEDLLIRIETSRARFDIWGSLSGLEHGPLHHNLVPFEGLIERALRRIDQLFSNADQLRERYGLVIEDASKQDVEKQKSRIARMQRSLRAANAHLKHLGEKQSPADQRAHPSVNPGSAKRLQWAIKDRAMFGGLIGFVEAHVDGLQKLLSESQLRTSQQEVTRFAIQVVGSSSDTQSLSALTTTDTTVDMRFDELPARNLLFFQAELAEVEDLLRRYDEASPRQQQSEIDMRFLAQLKIISCQPGGAITGLVKTEHLNLRDVPLIDRKKGRFLHRGGLSKDMCYLLEKKQYDSNITEQDKVILEKRLQRLVSLLGAPHAARELHTLQAVGYVDDPELHSWWLAFRFPLPAIVPVSLNLIQKQPLSLRKIYSLPFKPPLEKRYQLAKKVAHTLAKLYGSDWMHKSITSDNIIFPQLYDENQSVPFHAISSALIQGFGYSRQHTEAQTIDQGKVLGDLESAIYRHPNYQGVAASGYRVQYDIYSFGLVLFEIALWTPLISILAAVPRQSGNAAVQLSPDMKHFHQVEALELRRRVMFRVDSELAFRVGTRYCEVVKWCLGFSKSDFDGDQPWRAGVEFYNNVVIPLGEISNE</sequence>
<dbReference type="Pfam" id="PF24476">
    <property type="entry name" value="DUF7580"/>
    <property type="match status" value="1"/>
</dbReference>
<keyword evidence="1" id="KW-0175">Coiled coil</keyword>
<evidence type="ECO:0000313" key="3">
    <source>
        <dbReference type="EMBL" id="PMD66876.1"/>
    </source>
</evidence>
<dbReference type="RefSeq" id="XP_024743780.1">
    <property type="nucleotide sequence ID" value="XM_024887728.1"/>
</dbReference>
<evidence type="ECO:0000259" key="2">
    <source>
        <dbReference type="PROSITE" id="PS50011"/>
    </source>
</evidence>
<organism evidence="3 4">
    <name type="scientific">Hyaloscypha bicolor E</name>
    <dbReference type="NCBI Taxonomy" id="1095630"/>
    <lineage>
        <taxon>Eukaryota</taxon>
        <taxon>Fungi</taxon>
        <taxon>Dikarya</taxon>
        <taxon>Ascomycota</taxon>
        <taxon>Pezizomycotina</taxon>
        <taxon>Leotiomycetes</taxon>
        <taxon>Helotiales</taxon>
        <taxon>Hyaloscyphaceae</taxon>
        <taxon>Hyaloscypha</taxon>
        <taxon>Hyaloscypha bicolor</taxon>
    </lineage>
</organism>
<evidence type="ECO:0000256" key="1">
    <source>
        <dbReference type="SAM" id="Coils"/>
    </source>
</evidence>
<dbReference type="PROSITE" id="PS50011">
    <property type="entry name" value="PROTEIN_KINASE_DOM"/>
    <property type="match status" value="1"/>
</dbReference>
<evidence type="ECO:0000313" key="4">
    <source>
        <dbReference type="Proteomes" id="UP000235371"/>
    </source>
</evidence>
<dbReference type="Proteomes" id="UP000235371">
    <property type="component" value="Unassembled WGS sequence"/>
</dbReference>
<name>A0A2J6TV37_9HELO</name>
<dbReference type="EMBL" id="KZ613740">
    <property type="protein sequence ID" value="PMD66876.1"/>
    <property type="molecule type" value="Genomic_DNA"/>
</dbReference>
<proteinExistence type="predicted"/>
<protein>
    <recommendedName>
        <fullName evidence="2">Protein kinase domain-containing protein</fullName>
    </recommendedName>
</protein>
<dbReference type="InterPro" id="IPR029498">
    <property type="entry name" value="HeLo_dom"/>
</dbReference>
<dbReference type="InParanoid" id="A0A2J6TV37"/>
<dbReference type="SUPFAM" id="SSF56112">
    <property type="entry name" value="Protein kinase-like (PK-like)"/>
    <property type="match status" value="1"/>
</dbReference>
<dbReference type="InterPro" id="IPR056002">
    <property type="entry name" value="DUF7580"/>
</dbReference>
<dbReference type="GO" id="GO:0005524">
    <property type="term" value="F:ATP binding"/>
    <property type="evidence" value="ECO:0007669"/>
    <property type="project" value="InterPro"/>
</dbReference>
<dbReference type="InterPro" id="IPR038305">
    <property type="entry name" value="HeLo_sf"/>
</dbReference>
<dbReference type="AlphaFoldDB" id="A0A2J6TV37"/>
<dbReference type="PANTHER" id="PTHR37542:SF1">
    <property type="entry name" value="PRION-INHIBITION AND PROPAGATION HELO DOMAIN-CONTAINING PROTEIN"/>
    <property type="match status" value="1"/>
</dbReference>
<dbReference type="Gene3D" id="1.10.510.10">
    <property type="entry name" value="Transferase(Phosphotransferase) domain 1"/>
    <property type="match status" value="1"/>
</dbReference>
<dbReference type="GeneID" id="36595804"/>
<gene>
    <name evidence="3" type="ORF">K444DRAFT_689141</name>
</gene>
<dbReference type="STRING" id="1095630.A0A2J6TV37"/>
<reference evidence="3 4" key="1">
    <citation type="submission" date="2016-04" db="EMBL/GenBank/DDBJ databases">
        <title>A degradative enzymes factory behind the ericoid mycorrhizal symbiosis.</title>
        <authorList>
            <consortium name="DOE Joint Genome Institute"/>
            <person name="Martino E."/>
            <person name="Morin E."/>
            <person name="Grelet G."/>
            <person name="Kuo A."/>
            <person name="Kohler A."/>
            <person name="Daghino S."/>
            <person name="Barry K."/>
            <person name="Choi C."/>
            <person name="Cichocki N."/>
            <person name="Clum A."/>
            <person name="Copeland A."/>
            <person name="Hainaut M."/>
            <person name="Haridas S."/>
            <person name="Labutti K."/>
            <person name="Lindquist E."/>
            <person name="Lipzen A."/>
            <person name="Khouja H.-R."/>
            <person name="Murat C."/>
            <person name="Ohm R."/>
            <person name="Olson A."/>
            <person name="Spatafora J."/>
            <person name="Veneault-Fourrey C."/>
            <person name="Henrissat B."/>
            <person name="Grigoriev I."/>
            <person name="Martin F."/>
            <person name="Perotto S."/>
        </authorList>
    </citation>
    <scope>NUCLEOTIDE SEQUENCE [LARGE SCALE GENOMIC DNA]</scope>
    <source>
        <strain evidence="3 4">E</strain>
    </source>
</reference>
<feature type="coiled-coil region" evidence="1">
    <location>
        <begin position="75"/>
        <end position="128"/>
    </location>
</feature>
<dbReference type="PANTHER" id="PTHR37542">
    <property type="entry name" value="HELO DOMAIN-CONTAINING PROTEIN-RELATED"/>
    <property type="match status" value="1"/>
</dbReference>
<dbReference type="OrthoDB" id="1911848at2759"/>